<feature type="transmembrane region" description="Helical" evidence="2">
    <location>
        <begin position="7"/>
        <end position="27"/>
    </location>
</feature>
<feature type="region of interest" description="Disordered" evidence="1">
    <location>
        <begin position="58"/>
        <end position="92"/>
    </location>
</feature>
<dbReference type="EMBL" id="JACMSC010000003">
    <property type="protein sequence ID" value="KAG6527456.1"/>
    <property type="molecule type" value="Genomic_DNA"/>
</dbReference>
<proteinExistence type="predicted"/>
<evidence type="ECO:0000256" key="2">
    <source>
        <dbReference type="SAM" id="Phobius"/>
    </source>
</evidence>
<keyword evidence="2" id="KW-0812">Transmembrane</keyword>
<name>A0A8J5HHI4_ZINOF</name>
<organism evidence="3 4">
    <name type="scientific">Zingiber officinale</name>
    <name type="common">Ginger</name>
    <name type="synonym">Amomum zingiber</name>
    <dbReference type="NCBI Taxonomy" id="94328"/>
    <lineage>
        <taxon>Eukaryota</taxon>
        <taxon>Viridiplantae</taxon>
        <taxon>Streptophyta</taxon>
        <taxon>Embryophyta</taxon>
        <taxon>Tracheophyta</taxon>
        <taxon>Spermatophyta</taxon>
        <taxon>Magnoliopsida</taxon>
        <taxon>Liliopsida</taxon>
        <taxon>Zingiberales</taxon>
        <taxon>Zingiberaceae</taxon>
        <taxon>Zingiber</taxon>
    </lineage>
</organism>
<keyword evidence="4" id="KW-1185">Reference proteome</keyword>
<reference evidence="3 4" key="1">
    <citation type="submission" date="2020-08" db="EMBL/GenBank/DDBJ databases">
        <title>Plant Genome Project.</title>
        <authorList>
            <person name="Zhang R.-G."/>
        </authorList>
    </citation>
    <scope>NUCLEOTIDE SEQUENCE [LARGE SCALE GENOMIC DNA]</scope>
    <source>
        <tissue evidence="3">Rhizome</tissue>
    </source>
</reference>
<sequence>MKHSNVAMVVVELVAADIAVAMAIFAATSSRCPNPSPASVPPAVDGNKRGFCFDEGEPVRNPSIPPTVDNNRQGFCPDKGPPVRNLSVPPTVDGNMRLLPTFDAPPSHLRREILLRLRRSSSNILLRFRLSGGDEEGCSTRNDRDEAGSPVEGGKGSRQRGEGDACCYRQLAGQRDFTSADLRRDRSLTCCRRQLEGQRDFALARLRWNRSLACCRQQLEGQKLGKGTGEFRDRRFERERMTTK</sequence>
<evidence type="ECO:0000256" key="1">
    <source>
        <dbReference type="SAM" id="MobiDB-lite"/>
    </source>
</evidence>
<gene>
    <name evidence="3" type="ORF">ZIOFF_009558</name>
</gene>
<dbReference type="AlphaFoldDB" id="A0A8J5HHI4"/>
<accession>A0A8J5HHI4</accession>
<feature type="region of interest" description="Disordered" evidence="1">
    <location>
        <begin position="134"/>
        <end position="162"/>
    </location>
</feature>
<evidence type="ECO:0000313" key="4">
    <source>
        <dbReference type="Proteomes" id="UP000734854"/>
    </source>
</evidence>
<protein>
    <submittedName>
        <fullName evidence="3">Uncharacterized protein</fullName>
    </submittedName>
</protein>
<dbReference type="Proteomes" id="UP000734854">
    <property type="component" value="Unassembled WGS sequence"/>
</dbReference>
<comment type="caution">
    <text evidence="3">The sequence shown here is derived from an EMBL/GenBank/DDBJ whole genome shotgun (WGS) entry which is preliminary data.</text>
</comment>
<keyword evidence="2" id="KW-1133">Transmembrane helix</keyword>
<evidence type="ECO:0000313" key="3">
    <source>
        <dbReference type="EMBL" id="KAG6527456.1"/>
    </source>
</evidence>
<keyword evidence="2" id="KW-0472">Membrane</keyword>